<dbReference type="Pfam" id="PF01399">
    <property type="entry name" value="PCI"/>
    <property type="match status" value="1"/>
</dbReference>
<sequence>QLKYKMTDETHKGSLMQPFLLLAKSSHGAALSRLIQQVTELPGIYKFGELLQMPNVVELSNNELFKKDWKLLNLFAFGTFMSYSANKECFPELNSNQITKLKLLSLATLASKSKYVSYDEIKTEISLTNTRYLEDLIIEAIYANIIQGKLNQQDQRLEVDFVIGRDIQPEKVDYIVTILDNWCKGCSNAIVSLEKLTEHANNMKDTKLQQRKVTEKEIDEVKNFLKTQDHLVDANLQSQKDKARGLRNLVKPTSRTK</sequence>
<keyword evidence="5" id="KW-0736">Signalosome</keyword>
<dbReference type="GO" id="GO:0008180">
    <property type="term" value="C:COP9 signalosome"/>
    <property type="evidence" value="ECO:0007669"/>
    <property type="project" value="UniProtKB-KW"/>
</dbReference>
<dbReference type="SMART" id="SM00088">
    <property type="entry name" value="PINT"/>
    <property type="match status" value="1"/>
</dbReference>
<name>T2M3B8_HYDVU</name>
<proteinExistence type="evidence at transcript level"/>
<evidence type="ECO:0000259" key="7">
    <source>
        <dbReference type="PROSITE" id="PS50250"/>
    </source>
</evidence>
<keyword evidence="4" id="KW-0963">Cytoplasm</keyword>
<dbReference type="InterPro" id="IPR045237">
    <property type="entry name" value="COPS7/eIF3m"/>
</dbReference>
<accession>T2M3B8</accession>
<reference evidence="8" key="1">
    <citation type="journal article" date="2013" name="Genome Biol. Evol.">
        <title>Punctuated emergences of genetic and phenotypic innovations in eumetazoan, bilaterian, euteleostome, and hominidae ancestors.</title>
        <authorList>
            <person name="Wenger Y."/>
            <person name="Galliot B."/>
        </authorList>
    </citation>
    <scope>NUCLEOTIDE SEQUENCE</scope>
    <source>
        <tissue evidence="8">Whole animals</tissue>
    </source>
</reference>
<dbReference type="InterPro" id="IPR041481">
    <property type="entry name" value="CSN7_helixI"/>
</dbReference>
<dbReference type="GO" id="GO:0005737">
    <property type="term" value="C:cytoplasm"/>
    <property type="evidence" value="ECO:0007669"/>
    <property type="project" value="UniProtKB-SubCell"/>
</dbReference>
<feature type="non-terminal residue" evidence="8">
    <location>
        <position position="1"/>
    </location>
</feature>
<feature type="domain" description="PCI" evidence="7">
    <location>
        <begin position="1"/>
        <end position="164"/>
    </location>
</feature>
<comment type="subcellular location">
    <subcellularLocation>
        <location evidence="2">Cytoplasm</location>
    </subcellularLocation>
    <subcellularLocation>
        <location evidence="1">Nucleus</location>
    </subcellularLocation>
</comment>
<gene>
    <name evidence="8" type="primary">COPS7A</name>
</gene>
<dbReference type="GO" id="GO:0010387">
    <property type="term" value="P:COP9 signalosome assembly"/>
    <property type="evidence" value="ECO:0007669"/>
    <property type="project" value="InterPro"/>
</dbReference>
<dbReference type="PROSITE" id="PS50250">
    <property type="entry name" value="PCI"/>
    <property type="match status" value="1"/>
</dbReference>
<dbReference type="AlphaFoldDB" id="T2M3B8"/>
<evidence type="ECO:0000256" key="6">
    <source>
        <dbReference type="ARBA" id="ARBA00023242"/>
    </source>
</evidence>
<protein>
    <submittedName>
        <fullName evidence="8">COP9 signalosome complex subunit 7a</fullName>
    </submittedName>
</protein>
<dbReference type="EMBL" id="HAAD01000536">
    <property type="protein sequence ID" value="CDG66768.1"/>
    <property type="molecule type" value="mRNA"/>
</dbReference>
<dbReference type="Pfam" id="PF18392">
    <property type="entry name" value="CSN7a_helixI"/>
    <property type="match status" value="1"/>
</dbReference>
<dbReference type="PANTHER" id="PTHR15350:SF5">
    <property type="entry name" value="COP9 SIGNALOSOME COMPLEX SUBUNIT 7"/>
    <property type="match status" value="1"/>
</dbReference>
<dbReference type="OrthoDB" id="10265275at2759"/>
<evidence type="ECO:0000256" key="1">
    <source>
        <dbReference type="ARBA" id="ARBA00004123"/>
    </source>
</evidence>
<comment type="similarity">
    <text evidence="3">Belongs to the CSN7/EIF3M family. CSN7 subfamily.</text>
</comment>
<evidence type="ECO:0000256" key="5">
    <source>
        <dbReference type="ARBA" id="ARBA00022790"/>
    </source>
</evidence>
<keyword evidence="6" id="KW-0539">Nucleus</keyword>
<evidence type="ECO:0000256" key="4">
    <source>
        <dbReference type="ARBA" id="ARBA00022490"/>
    </source>
</evidence>
<dbReference type="PANTHER" id="PTHR15350">
    <property type="entry name" value="COP9 SIGNALOSOME COMPLEX SUBUNIT 7/DENDRITIC CELL PROTEIN GA17"/>
    <property type="match status" value="1"/>
</dbReference>
<organism evidence="8">
    <name type="scientific">Hydra vulgaris</name>
    <name type="common">Hydra</name>
    <name type="synonym">Hydra attenuata</name>
    <dbReference type="NCBI Taxonomy" id="6087"/>
    <lineage>
        <taxon>Eukaryota</taxon>
        <taxon>Metazoa</taxon>
        <taxon>Cnidaria</taxon>
        <taxon>Hydrozoa</taxon>
        <taxon>Hydroidolina</taxon>
        <taxon>Anthoathecata</taxon>
        <taxon>Aplanulata</taxon>
        <taxon>Hydridae</taxon>
        <taxon>Hydra</taxon>
    </lineage>
</organism>
<evidence type="ECO:0000313" key="8">
    <source>
        <dbReference type="EMBL" id="CDG66768.1"/>
    </source>
</evidence>
<dbReference type="Pfam" id="PF22061">
    <property type="entry name" value="CSN7_HB_subdom"/>
    <property type="match status" value="1"/>
</dbReference>
<dbReference type="InterPro" id="IPR000717">
    <property type="entry name" value="PCI_dom"/>
</dbReference>
<evidence type="ECO:0000256" key="2">
    <source>
        <dbReference type="ARBA" id="ARBA00004496"/>
    </source>
</evidence>
<evidence type="ECO:0000256" key="3">
    <source>
        <dbReference type="ARBA" id="ARBA00008482"/>
    </source>
</evidence>